<sequence length="447" mass="51514">MLNEISNVVSGSIAEEVGIEAGDKLLSINNNKIKDIIDYKYLIVDEYVVLEVEKRKDGEIWEIQIEKDYGEDIGIEFKDPMMDRPRSCHNKCVFCFIDQLPKGMRDTLYFKDDDSRLSFLQGNFITMTNMSDEDINRIIKYRISPVNVSVHTTNPELRRKMMNNKFAGNIYERLKKLANAKIKMNSQIVLCPEYNDGEELKRTIEDLYKLYPYINNVAVVPVGVTKFRKQNNLVELKLFDKESAAEQIAMIGKLQEKYIKEVGEPFVRLSDEFYVLAEAEIPSDEFYSGFEQLEDGVGMIRYFRDNIDRSLKDLKKNIKGKYTLITGTLAYNEILTAAKKIMSVNENIAINVKKIVNDFFGDTITVAGLLTGKDILEQLSKEEIHEYVIMPSNMFRKGYELGDNKELVMLDDITVEHLETELNSKILVCDYSGEDLIDIINKNSMEE</sequence>
<dbReference type="InterPro" id="IPR007549">
    <property type="entry name" value="DUF512"/>
</dbReference>
<keyword evidence="3" id="KW-1185">Reference proteome</keyword>
<dbReference type="EMBL" id="LTBB01000002">
    <property type="protein sequence ID" value="KYH29954.1"/>
    <property type="molecule type" value="Genomic_DNA"/>
</dbReference>
<dbReference type="Pfam" id="PF17820">
    <property type="entry name" value="PDZ_6"/>
    <property type="match status" value="1"/>
</dbReference>
<dbReference type="SUPFAM" id="SSF102114">
    <property type="entry name" value="Radical SAM enzymes"/>
    <property type="match status" value="1"/>
</dbReference>
<dbReference type="InterPro" id="IPR006638">
    <property type="entry name" value="Elp3/MiaA/NifB-like_rSAM"/>
</dbReference>
<gene>
    <name evidence="2" type="ORF">CLCOL_05920</name>
</gene>
<dbReference type="InterPro" id="IPR013785">
    <property type="entry name" value="Aldolase_TIM"/>
</dbReference>
<comment type="caution">
    <text evidence="2">The sequence shown here is derived from an EMBL/GenBank/DDBJ whole genome shotgun (WGS) entry which is preliminary data.</text>
</comment>
<dbReference type="InterPro" id="IPR058240">
    <property type="entry name" value="rSAM_sf"/>
</dbReference>
<accession>A0A151AQN9</accession>
<dbReference type="PATRIC" id="fig|1121305.3.peg.597"/>
<evidence type="ECO:0000259" key="1">
    <source>
        <dbReference type="PROSITE" id="PS50106"/>
    </source>
</evidence>
<evidence type="ECO:0000313" key="2">
    <source>
        <dbReference type="EMBL" id="KYH29954.1"/>
    </source>
</evidence>
<dbReference type="InterPro" id="IPR045375">
    <property type="entry name" value="Put_radical_SAM-like_N"/>
</dbReference>
<dbReference type="PROSITE" id="PS50106">
    <property type="entry name" value="PDZ"/>
    <property type="match status" value="1"/>
</dbReference>
<dbReference type="InterPro" id="IPR041489">
    <property type="entry name" value="PDZ_6"/>
</dbReference>
<name>A0A151AQN9_9CLOT</name>
<dbReference type="Pfam" id="PF04459">
    <property type="entry name" value="DUF512"/>
    <property type="match status" value="1"/>
</dbReference>
<dbReference type="InterPro" id="IPR036034">
    <property type="entry name" value="PDZ_sf"/>
</dbReference>
<proteinExistence type="predicted"/>
<dbReference type="Pfam" id="PF19238">
    <property type="entry name" value="Radical_SAM_2"/>
    <property type="match status" value="1"/>
</dbReference>
<reference evidence="2 3" key="1">
    <citation type="submission" date="2016-02" db="EMBL/GenBank/DDBJ databases">
        <title>Genome sequence of Clostridium colicanis DSM 13634.</title>
        <authorList>
            <person name="Poehlein A."/>
            <person name="Daniel R."/>
        </authorList>
    </citation>
    <scope>NUCLEOTIDE SEQUENCE [LARGE SCALE GENOMIC DNA]</scope>
    <source>
        <strain evidence="2 3">DSM 13634</strain>
    </source>
</reference>
<dbReference type="STRING" id="1121305.CLCOL_05920"/>
<evidence type="ECO:0000313" key="3">
    <source>
        <dbReference type="Proteomes" id="UP000075374"/>
    </source>
</evidence>
<dbReference type="GO" id="GO:0003824">
    <property type="term" value="F:catalytic activity"/>
    <property type="evidence" value="ECO:0007669"/>
    <property type="project" value="InterPro"/>
</dbReference>
<dbReference type="Gene3D" id="2.30.42.10">
    <property type="match status" value="1"/>
</dbReference>
<dbReference type="SUPFAM" id="SSF50156">
    <property type="entry name" value="PDZ domain-like"/>
    <property type="match status" value="1"/>
</dbReference>
<dbReference type="AlphaFoldDB" id="A0A151AQN9"/>
<dbReference type="Proteomes" id="UP000075374">
    <property type="component" value="Unassembled WGS sequence"/>
</dbReference>
<dbReference type="RefSeq" id="WP_061857516.1">
    <property type="nucleotide sequence ID" value="NZ_LTBB01000002.1"/>
</dbReference>
<dbReference type="InterPro" id="IPR001478">
    <property type="entry name" value="PDZ"/>
</dbReference>
<dbReference type="SMART" id="SM00729">
    <property type="entry name" value="Elp3"/>
    <property type="match status" value="1"/>
</dbReference>
<protein>
    <submittedName>
        <fullName evidence="2">Radical SAM superfamily protein</fullName>
    </submittedName>
</protein>
<organism evidence="2 3">
    <name type="scientific">Clostridium colicanis DSM 13634</name>
    <dbReference type="NCBI Taxonomy" id="1121305"/>
    <lineage>
        <taxon>Bacteria</taxon>
        <taxon>Bacillati</taxon>
        <taxon>Bacillota</taxon>
        <taxon>Clostridia</taxon>
        <taxon>Eubacteriales</taxon>
        <taxon>Clostridiaceae</taxon>
        <taxon>Clostridium</taxon>
    </lineage>
</organism>
<feature type="domain" description="PDZ" evidence="1">
    <location>
        <begin position="5"/>
        <end position="36"/>
    </location>
</feature>
<dbReference type="Gene3D" id="3.20.20.70">
    <property type="entry name" value="Aldolase class I"/>
    <property type="match status" value="1"/>
</dbReference>
<dbReference type="GO" id="GO:0051536">
    <property type="term" value="F:iron-sulfur cluster binding"/>
    <property type="evidence" value="ECO:0007669"/>
    <property type="project" value="InterPro"/>
</dbReference>